<protein>
    <submittedName>
        <fullName evidence="2">Uncharacterized protein</fullName>
    </submittedName>
</protein>
<organism evidence="2 3">
    <name type="scientific">Mytilus galloprovincialis</name>
    <name type="common">Mediterranean mussel</name>
    <dbReference type="NCBI Taxonomy" id="29158"/>
    <lineage>
        <taxon>Eukaryota</taxon>
        <taxon>Metazoa</taxon>
        <taxon>Spiralia</taxon>
        <taxon>Lophotrochozoa</taxon>
        <taxon>Mollusca</taxon>
        <taxon>Bivalvia</taxon>
        <taxon>Autobranchia</taxon>
        <taxon>Pteriomorphia</taxon>
        <taxon>Mytilida</taxon>
        <taxon>Mytiloidea</taxon>
        <taxon>Mytilidae</taxon>
        <taxon>Mytilinae</taxon>
        <taxon>Mytilus</taxon>
    </lineage>
</organism>
<dbReference type="Proteomes" id="UP000596742">
    <property type="component" value="Unassembled WGS sequence"/>
</dbReference>
<proteinExistence type="predicted"/>
<name>A0A8B6E6M6_MYTGA</name>
<comment type="caution">
    <text evidence="2">The sequence shown here is derived from an EMBL/GenBank/DDBJ whole genome shotgun (WGS) entry which is preliminary data.</text>
</comment>
<keyword evidence="3" id="KW-1185">Reference proteome</keyword>
<gene>
    <name evidence="2" type="ORF">MGAL_10B026942</name>
</gene>
<dbReference type="EMBL" id="UYJE01004637">
    <property type="protein sequence ID" value="VDI29918.1"/>
    <property type="molecule type" value="Genomic_DNA"/>
</dbReference>
<accession>A0A8B6E6M6</accession>
<reference evidence="2" key="1">
    <citation type="submission" date="2018-11" db="EMBL/GenBank/DDBJ databases">
        <authorList>
            <person name="Alioto T."/>
            <person name="Alioto T."/>
        </authorList>
    </citation>
    <scope>NUCLEOTIDE SEQUENCE</scope>
</reference>
<sequence>MDISRLKSLRAGNKSSGDENPEEICTLLEAVKKKKKTLANIDEQILNTVDSEGITDEIIETDEYYLE</sequence>
<evidence type="ECO:0000313" key="3">
    <source>
        <dbReference type="Proteomes" id="UP000596742"/>
    </source>
</evidence>
<dbReference type="AlphaFoldDB" id="A0A8B6E6M6"/>
<evidence type="ECO:0000313" key="2">
    <source>
        <dbReference type="EMBL" id="VDI29918.1"/>
    </source>
</evidence>
<feature type="region of interest" description="Disordered" evidence="1">
    <location>
        <begin position="1"/>
        <end position="20"/>
    </location>
</feature>
<evidence type="ECO:0000256" key="1">
    <source>
        <dbReference type="SAM" id="MobiDB-lite"/>
    </source>
</evidence>